<keyword evidence="1" id="KW-0378">Hydrolase</keyword>
<dbReference type="EMBL" id="JBCNJP010000015">
    <property type="protein sequence ID" value="KAK9066498.1"/>
    <property type="molecule type" value="Genomic_DNA"/>
</dbReference>
<organism evidence="2 3">
    <name type="scientific">Deinandra increscens subsp. villosa</name>
    <dbReference type="NCBI Taxonomy" id="3103831"/>
    <lineage>
        <taxon>Eukaryota</taxon>
        <taxon>Viridiplantae</taxon>
        <taxon>Streptophyta</taxon>
        <taxon>Embryophyta</taxon>
        <taxon>Tracheophyta</taxon>
        <taxon>Spermatophyta</taxon>
        <taxon>Magnoliopsida</taxon>
        <taxon>eudicotyledons</taxon>
        <taxon>Gunneridae</taxon>
        <taxon>Pentapetalae</taxon>
        <taxon>asterids</taxon>
        <taxon>campanulids</taxon>
        <taxon>Asterales</taxon>
        <taxon>Asteraceae</taxon>
        <taxon>Asteroideae</taxon>
        <taxon>Heliantheae alliance</taxon>
        <taxon>Madieae</taxon>
        <taxon>Madiinae</taxon>
        <taxon>Deinandra</taxon>
    </lineage>
</organism>
<comment type="caution">
    <text evidence="2">The sequence shown here is derived from an EMBL/GenBank/DDBJ whole genome shotgun (WGS) entry which is preliminary data.</text>
</comment>
<dbReference type="GO" id="GO:0016787">
    <property type="term" value="F:hydrolase activity"/>
    <property type="evidence" value="ECO:0007669"/>
    <property type="project" value="UniProtKB-KW"/>
</dbReference>
<dbReference type="InterPro" id="IPR029018">
    <property type="entry name" value="Hex-like_dom2"/>
</dbReference>
<keyword evidence="3" id="KW-1185">Reference proteome</keyword>
<dbReference type="AlphaFoldDB" id="A0AAP0D4W1"/>
<proteinExistence type="predicted"/>
<protein>
    <submittedName>
        <fullName evidence="2">Uncharacterized protein</fullName>
    </submittedName>
</protein>
<sequence length="87" mass="9501">MAFAVTVYAAVALTTVIVFLTVTHSSTVGVEYVSRLLEVQDRERAPDSAQITAARAVLGRFIPSHSSSFEFEIITKSTLRAIVFLII</sequence>
<dbReference type="Gene3D" id="3.30.379.10">
    <property type="entry name" value="Chitobiase/beta-hexosaminidase domain 2-like"/>
    <property type="match status" value="1"/>
</dbReference>
<accession>A0AAP0D4W1</accession>
<dbReference type="Proteomes" id="UP001408789">
    <property type="component" value="Unassembled WGS sequence"/>
</dbReference>
<name>A0AAP0D4W1_9ASTR</name>
<evidence type="ECO:0000313" key="2">
    <source>
        <dbReference type="EMBL" id="KAK9066498.1"/>
    </source>
</evidence>
<reference evidence="2 3" key="1">
    <citation type="submission" date="2024-04" db="EMBL/GenBank/DDBJ databases">
        <title>The reference genome of an endangered Asteraceae, Deinandra increscens subsp. villosa, native to the Central Coast of California.</title>
        <authorList>
            <person name="Guilliams M."/>
            <person name="Hasenstab-Lehman K."/>
            <person name="Meyer R."/>
            <person name="Mcevoy S."/>
        </authorList>
    </citation>
    <scope>NUCLEOTIDE SEQUENCE [LARGE SCALE GENOMIC DNA]</scope>
    <source>
        <tissue evidence="2">Leaf</tissue>
    </source>
</reference>
<evidence type="ECO:0000256" key="1">
    <source>
        <dbReference type="ARBA" id="ARBA00022801"/>
    </source>
</evidence>
<gene>
    <name evidence="2" type="ORF">SSX86_013821</name>
</gene>
<evidence type="ECO:0000313" key="3">
    <source>
        <dbReference type="Proteomes" id="UP001408789"/>
    </source>
</evidence>